<organism evidence="2 3">
    <name type="scientific">Pleuronectes platessa</name>
    <name type="common">European plaice</name>
    <dbReference type="NCBI Taxonomy" id="8262"/>
    <lineage>
        <taxon>Eukaryota</taxon>
        <taxon>Metazoa</taxon>
        <taxon>Chordata</taxon>
        <taxon>Craniata</taxon>
        <taxon>Vertebrata</taxon>
        <taxon>Euteleostomi</taxon>
        <taxon>Actinopterygii</taxon>
        <taxon>Neopterygii</taxon>
        <taxon>Teleostei</taxon>
        <taxon>Neoteleostei</taxon>
        <taxon>Acanthomorphata</taxon>
        <taxon>Carangaria</taxon>
        <taxon>Pleuronectiformes</taxon>
        <taxon>Pleuronectoidei</taxon>
        <taxon>Pleuronectidae</taxon>
        <taxon>Pleuronectes</taxon>
    </lineage>
</organism>
<gene>
    <name evidence="2" type="ORF">PLEPLA_LOCUS48974</name>
</gene>
<name>A0A9N7ZG68_PLEPL</name>
<dbReference type="AlphaFoldDB" id="A0A9N7ZG68"/>
<evidence type="ECO:0000313" key="2">
    <source>
        <dbReference type="EMBL" id="CAB1461099.1"/>
    </source>
</evidence>
<evidence type="ECO:0000313" key="3">
    <source>
        <dbReference type="Proteomes" id="UP001153269"/>
    </source>
</evidence>
<dbReference type="EMBL" id="CADEAL010004508">
    <property type="protein sequence ID" value="CAB1461099.1"/>
    <property type="molecule type" value="Genomic_DNA"/>
</dbReference>
<proteinExistence type="predicted"/>
<feature type="region of interest" description="Disordered" evidence="1">
    <location>
        <begin position="172"/>
        <end position="193"/>
    </location>
</feature>
<sequence length="213" mass="23073">MTEQLDHPAAVDCDLLSSCGQQASAFVIVIRGEVVGDKRSTRSSLLFTCSELRSRRDRKLDALKKTEPEKKGCERNCRLTPTDEWTAGGDKKRKGFSETITSAAEQTCTDIKVRLFLVSHSKWRSFCSFADAPLCFQPPGHNGGAGLVSVPPSHRAHNGVIGGRVFGTRLNPPAPISSGLQQPSCHPPPPGLLTSAKDQTRVACAPVQDFFND</sequence>
<keyword evidence="3" id="KW-1185">Reference proteome</keyword>
<protein>
    <submittedName>
        <fullName evidence="2">Uncharacterized protein</fullName>
    </submittedName>
</protein>
<comment type="caution">
    <text evidence="2">The sequence shown here is derived from an EMBL/GenBank/DDBJ whole genome shotgun (WGS) entry which is preliminary data.</text>
</comment>
<dbReference type="Proteomes" id="UP001153269">
    <property type="component" value="Unassembled WGS sequence"/>
</dbReference>
<reference evidence="2" key="1">
    <citation type="submission" date="2020-03" db="EMBL/GenBank/DDBJ databases">
        <authorList>
            <person name="Weist P."/>
        </authorList>
    </citation>
    <scope>NUCLEOTIDE SEQUENCE</scope>
</reference>
<accession>A0A9N7ZG68</accession>
<evidence type="ECO:0000256" key="1">
    <source>
        <dbReference type="SAM" id="MobiDB-lite"/>
    </source>
</evidence>